<keyword evidence="2" id="KW-1185">Reference proteome</keyword>
<accession>A0A4R9LNM3</accession>
<sequence length="215" mass="25399">MHFSSYLKTEEEISNVLIYHQKQLADLIHSQMLTHQIDEDTSYEVKVSRGFTELKQTAATVISNTQEINFRNTDFDKSKINKIIFSGFEKCLYSRTKFASDTERRFAVVLEKESLKWFKPAKGQFQIFYRLGNLHQEYIPDFVAECNEVLLLIETKAKDEMTSEEVLNKKEAAFKWCEYATQHTKKYSGKPWKYLLIPHDEVKDNMTLQYYIGKF</sequence>
<comment type="caution">
    <text evidence="1">The sequence shown here is derived from an EMBL/GenBank/DDBJ whole genome shotgun (WGS) entry which is preliminary data.</text>
</comment>
<dbReference type="EMBL" id="RQHV01000057">
    <property type="protein sequence ID" value="TGN08989.1"/>
    <property type="molecule type" value="Genomic_DNA"/>
</dbReference>
<evidence type="ECO:0000313" key="1">
    <source>
        <dbReference type="EMBL" id="TGN08989.1"/>
    </source>
</evidence>
<gene>
    <name evidence="1" type="ORF">EHS11_13080</name>
</gene>
<dbReference type="Proteomes" id="UP000298264">
    <property type="component" value="Unassembled WGS sequence"/>
</dbReference>
<name>A0A4R9LNM3_9LEPT</name>
<protein>
    <recommendedName>
        <fullName evidence="3">Type III restriction endonuclease subunit R</fullName>
    </recommendedName>
</protein>
<proteinExistence type="predicted"/>
<organism evidence="1 2">
    <name type="scientific">Leptospira ilyithenensis</name>
    <dbReference type="NCBI Taxonomy" id="2484901"/>
    <lineage>
        <taxon>Bacteria</taxon>
        <taxon>Pseudomonadati</taxon>
        <taxon>Spirochaetota</taxon>
        <taxon>Spirochaetia</taxon>
        <taxon>Leptospirales</taxon>
        <taxon>Leptospiraceae</taxon>
        <taxon>Leptospira</taxon>
    </lineage>
</organism>
<dbReference type="RefSeq" id="WP_167884440.1">
    <property type="nucleotide sequence ID" value="NZ_RQHV01000057.1"/>
</dbReference>
<evidence type="ECO:0008006" key="3">
    <source>
        <dbReference type="Google" id="ProtNLM"/>
    </source>
</evidence>
<evidence type="ECO:0000313" key="2">
    <source>
        <dbReference type="Proteomes" id="UP000298264"/>
    </source>
</evidence>
<reference evidence="1" key="1">
    <citation type="journal article" date="2019" name="PLoS Negl. Trop. Dis.">
        <title>Revisiting the worldwide diversity of Leptospira species in the environment.</title>
        <authorList>
            <person name="Vincent A.T."/>
            <person name="Schiettekatte O."/>
            <person name="Bourhy P."/>
            <person name="Veyrier F.J."/>
            <person name="Picardeau M."/>
        </authorList>
    </citation>
    <scope>NUCLEOTIDE SEQUENCE [LARGE SCALE GENOMIC DNA]</scope>
    <source>
        <strain evidence="1">201400974</strain>
    </source>
</reference>
<dbReference type="AlphaFoldDB" id="A0A4R9LNM3"/>